<keyword evidence="2" id="KW-1185">Reference proteome</keyword>
<dbReference type="Pfam" id="PF13671">
    <property type="entry name" value="AAA_33"/>
    <property type="match status" value="1"/>
</dbReference>
<dbReference type="AlphaFoldDB" id="A0A0P1F893"/>
<organism evidence="1 2">
    <name type="scientific">Thalassovita gelatinovora</name>
    <name type="common">Thalassobius gelatinovorus</name>
    <dbReference type="NCBI Taxonomy" id="53501"/>
    <lineage>
        <taxon>Bacteria</taxon>
        <taxon>Pseudomonadati</taxon>
        <taxon>Pseudomonadota</taxon>
        <taxon>Alphaproteobacteria</taxon>
        <taxon>Rhodobacterales</taxon>
        <taxon>Roseobacteraceae</taxon>
        <taxon>Thalassovita</taxon>
    </lineage>
</organism>
<dbReference type="Gene3D" id="3.40.50.300">
    <property type="entry name" value="P-loop containing nucleotide triphosphate hydrolases"/>
    <property type="match status" value="1"/>
</dbReference>
<dbReference type="EMBL" id="CYSA01000015">
    <property type="protein sequence ID" value="CUH64164.1"/>
    <property type="molecule type" value="Genomic_DNA"/>
</dbReference>
<reference evidence="1 2" key="1">
    <citation type="submission" date="2015-09" db="EMBL/GenBank/DDBJ databases">
        <authorList>
            <consortium name="Swine Surveillance"/>
        </authorList>
    </citation>
    <scope>NUCLEOTIDE SEQUENCE [LARGE SCALE GENOMIC DNA]</scope>
    <source>
        <strain evidence="1 2">CECT 4357</strain>
    </source>
</reference>
<dbReference type="PANTHER" id="PTHR37807:SF3">
    <property type="entry name" value="OS07G0160300 PROTEIN"/>
    <property type="match status" value="1"/>
</dbReference>
<keyword evidence="1" id="KW-0418">Kinase</keyword>
<dbReference type="STRING" id="53501.SAMN04488043_109159"/>
<evidence type="ECO:0000313" key="2">
    <source>
        <dbReference type="Proteomes" id="UP000051587"/>
    </source>
</evidence>
<dbReference type="RefSeq" id="WP_199484627.1">
    <property type="nucleotide sequence ID" value="NZ_CP051181.1"/>
</dbReference>
<sequence>MNPSLITFAGLPGTGKSTIARHLAPRLPAVWLRIDVIEQCLRETQPERDDLGADGYKIAAAVAESNLVAGHYVIADSVNPVALTRDIWSAIAAAAEVPQLRVEVVCSDDDKHRHRVQNRRPDITGLDLPDWQGVLSREYHPWAEADLRIDTAQLSPDQAVEAIVAALE</sequence>
<proteinExistence type="predicted"/>
<accession>A0A0P1F893</accession>
<dbReference type="SUPFAM" id="SSF52540">
    <property type="entry name" value="P-loop containing nucleoside triphosphate hydrolases"/>
    <property type="match status" value="1"/>
</dbReference>
<keyword evidence="1" id="KW-0548">Nucleotidyltransferase</keyword>
<dbReference type="GO" id="GO:0016779">
    <property type="term" value="F:nucleotidyltransferase activity"/>
    <property type="evidence" value="ECO:0007669"/>
    <property type="project" value="UniProtKB-KW"/>
</dbReference>
<dbReference type="Proteomes" id="UP000051587">
    <property type="component" value="Unassembled WGS sequence"/>
</dbReference>
<dbReference type="PANTHER" id="PTHR37807">
    <property type="entry name" value="OS07G0160300 PROTEIN"/>
    <property type="match status" value="1"/>
</dbReference>
<name>A0A0P1F893_THAGE</name>
<keyword evidence="1" id="KW-0808">Transferase</keyword>
<gene>
    <name evidence="1" type="ORF">TG4357_01117</name>
</gene>
<evidence type="ECO:0000313" key="1">
    <source>
        <dbReference type="EMBL" id="CUH64164.1"/>
    </source>
</evidence>
<protein>
    <submittedName>
        <fullName evidence="1">Bifunctional sulfate adenylyltransferase subunit 1/adenylylsulfate kinase protein</fullName>
    </submittedName>
</protein>
<dbReference type="InterPro" id="IPR027417">
    <property type="entry name" value="P-loop_NTPase"/>
</dbReference>
<dbReference type="GO" id="GO:0016301">
    <property type="term" value="F:kinase activity"/>
    <property type="evidence" value="ECO:0007669"/>
    <property type="project" value="UniProtKB-KW"/>
</dbReference>